<dbReference type="eggNOG" id="KOG4788">
    <property type="taxonomic scope" value="Eukaryota"/>
</dbReference>
<evidence type="ECO:0000256" key="1">
    <source>
        <dbReference type="ARBA" id="ARBA00004141"/>
    </source>
</evidence>
<evidence type="ECO:0000256" key="3">
    <source>
        <dbReference type="ARBA" id="ARBA00022989"/>
    </source>
</evidence>
<evidence type="ECO:0000256" key="6">
    <source>
        <dbReference type="SAM" id="Phobius"/>
    </source>
</evidence>
<feature type="domain" description="MARVEL" evidence="7">
    <location>
        <begin position="46"/>
        <end position="172"/>
    </location>
</feature>
<evidence type="ECO:0000256" key="5">
    <source>
        <dbReference type="PROSITE-ProRule" id="PRU00581"/>
    </source>
</evidence>
<accession>T1IV20</accession>
<dbReference type="AlphaFoldDB" id="T1IV20"/>
<dbReference type="EMBL" id="JH431569">
    <property type="status" value="NOT_ANNOTATED_CDS"/>
    <property type="molecule type" value="Genomic_DNA"/>
</dbReference>
<name>T1IV20_STRMM</name>
<dbReference type="TCDB" id="1.A.64.4.3">
    <property type="family name" value="the plasmolipin (plasmolipin) family"/>
</dbReference>
<organism evidence="8 9">
    <name type="scientific">Strigamia maritima</name>
    <name type="common">European centipede</name>
    <name type="synonym">Geophilus maritimus</name>
    <dbReference type="NCBI Taxonomy" id="126957"/>
    <lineage>
        <taxon>Eukaryota</taxon>
        <taxon>Metazoa</taxon>
        <taxon>Ecdysozoa</taxon>
        <taxon>Arthropoda</taxon>
        <taxon>Myriapoda</taxon>
        <taxon>Chilopoda</taxon>
        <taxon>Pleurostigmophora</taxon>
        <taxon>Geophilomorpha</taxon>
        <taxon>Linotaeniidae</taxon>
        <taxon>Strigamia</taxon>
    </lineage>
</organism>
<comment type="subcellular location">
    <subcellularLocation>
        <location evidence="1">Membrane</location>
        <topology evidence="1">Multi-pass membrane protein</topology>
    </subcellularLocation>
</comment>
<feature type="transmembrane region" description="Helical" evidence="6">
    <location>
        <begin position="115"/>
        <end position="139"/>
    </location>
</feature>
<keyword evidence="3 6" id="KW-1133">Transmembrane helix</keyword>
<dbReference type="PANTHER" id="PTHR22776">
    <property type="entry name" value="MARVEL-CONTAINING POTENTIAL LIPID RAFT-ASSOCIATED PROTEIN"/>
    <property type="match status" value="1"/>
</dbReference>
<dbReference type="EnsemblMetazoa" id="SMAR005009-RA">
    <property type="protein sequence ID" value="SMAR005009-PA"/>
    <property type="gene ID" value="SMAR005009"/>
</dbReference>
<keyword evidence="2 5" id="KW-0812">Transmembrane</keyword>
<dbReference type="PANTHER" id="PTHR22776:SF49">
    <property type="entry name" value="MARVEL DOMAIN-CONTAINING PROTEIN"/>
    <property type="match status" value="1"/>
</dbReference>
<dbReference type="InterPro" id="IPR008253">
    <property type="entry name" value="Marvel"/>
</dbReference>
<dbReference type="OMA" id="HFNETEM"/>
<reference evidence="8" key="2">
    <citation type="submission" date="2015-02" db="UniProtKB">
        <authorList>
            <consortium name="EnsemblMetazoa"/>
        </authorList>
    </citation>
    <scope>IDENTIFICATION</scope>
</reference>
<dbReference type="PROSITE" id="PS51225">
    <property type="entry name" value="MARVEL"/>
    <property type="match status" value="1"/>
</dbReference>
<dbReference type="Pfam" id="PF01284">
    <property type="entry name" value="MARVEL"/>
    <property type="match status" value="1"/>
</dbReference>
<dbReference type="GO" id="GO:0016020">
    <property type="term" value="C:membrane"/>
    <property type="evidence" value="ECO:0007669"/>
    <property type="project" value="UniProtKB-SubCell"/>
</dbReference>
<reference evidence="9" key="1">
    <citation type="submission" date="2011-05" db="EMBL/GenBank/DDBJ databases">
        <authorList>
            <person name="Richards S.R."/>
            <person name="Qu J."/>
            <person name="Jiang H."/>
            <person name="Jhangiani S.N."/>
            <person name="Agravi P."/>
            <person name="Goodspeed R."/>
            <person name="Gross S."/>
            <person name="Mandapat C."/>
            <person name="Jackson L."/>
            <person name="Mathew T."/>
            <person name="Pu L."/>
            <person name="Thornton R."/>
            <person name="Saada N."/>
            <person name="Wilczek-Boney K.B."/>
            <person name="Lee S."/>
            <person name="Kovar C."/>
            <person name="Wu Y."/>
            <person name="Scherer S.E."/>
            <person name="Worley K.C."/>
            <person name="Muzny D.M."/>
            <person name="Gibbs R."/>
        </authorList>
    </citation>
    <scope>NUCLEOTIDE SEQUENCE</scope>
    <source>
        <strain evidence="9">Brora</strain>
    </source>
</reference>
<evidence type="ECO:0000313" key="9">
    <source>
        <dbReference type="Proteomes" id="UP000014500"/>
    </source>
</evidence>
<sequence>MATAENDGIPRNVRTPTISTGTFPSYHTTMTETNAQNTTCRFDPTYLRSLPGILKLIQITFNVVGFICVVASRGRHLSRGNWFSFVSGVGFTISQVLLLIHVFDVPRQLATVPWLIIEIIACSLWTLLYTIAASLVAAYASHISEFGIAAFVGFAATIAYGYNAYITICKFRSNYTDTNQPNDTNNRTPKNI</sequence>
<dbReference type="HOGENOM" id="CLU_090110_0_0_1"/>
<evidence type="ECO:0000256" key="4">
    <source>
        <dbReference type="ARBA" id="ARBA00023136"/>
    </source>
</evidence>
<protein>
    <recommendedName>
        <fullName evidence="7">MARVEL domain-containing protein</fullName>
    </recommendedName>
</protein>
<evidence type="ECO:0000259" key="7">
    <source>
        <dbReference type="PROSITE" id="PS51225"/>
    </source>
</evidence>
<keyword evidence="4 5" id="KW-0472">Membrane</keyword>
<dbReference type="InterPro" id="IPR050578">
    <property type="entry name" value="MARVEL-CKLF_proteins"/>
</dbReference>
<evidence type="ECO:0000256" key="2">
    <source>
        <dbReference type="ARBA" id="ARBA00022692"/>
    </source>
</evidence>
<proteinExistence type="predicted"/>
<feature type="transmembrane region" description="Helical" evidence="6">
    <location>
        <begin position="52"/>
        <end position="70"/>
    </location>
</feature>
<keyword evidence="9" id="KW-1185">Reference proteome</keyword>
<feature type="transmembrane region" description="Helical" evidence="6">
    <location>
        <begin position="146"/>
        <end position="165"/>
    </location>
</feature>
<dbReference type="PhylomeDB" id="T1IV20"/>
<evidence type="ECO:0000313" key="8">
    <source>
        <dbReference type="EnsemblMetazoa" id="SMAR005009-PA"/>
    </source>
</evidence>
<feature type="transmembrane region" description="Helical" evidence="6">
    <location>
        <begin position="82"/>
        <end position="103"/>
    </location>
</feature>
<dbReference type="Proteomes" id="UP000014500">
    <property type="component" value="Unassembled WGS sequence"/>
</dbReference>